<keyword evidence="8" id="KW-0539">Nucleus</keyword>
<dbReference type="GO" id="GO:0098505">
    <property type="term" value="F:G-rich strand telomeric DNA binding"/>
    <property type="evidence" value="ECO:0007669"/>
    <property type="project" value="TreeGrafter"/>
</dbReference>
<evidence type="ECO:0000256" key="5">
    <source>
        <dbReference type="ARBA" id="ARBA00022454"/>
    </source>
</evidence>
<comment type="similarity">
    <text evidence="3">Belongs to the telombin family.</text>
</comment>
<dbReference type="EMBL" id="MVGC01000291">
    <property type="protein sequence ID" value="RJE20617.1"/>
    <property type="molecule type" value="Genomic_DNA"/>
</dbReference>
<dbReference type="AlphaFoldDB" id="A0A3A2ZGW1"/>
<dbReference type="PANTHER" id="PTHR14513">
    <property type="entry name" value="PROTECTION OF TELOMERES 1"/>
    <property type="match status" value="1"/>
</dbReference>
<dbReference type="InterPro" id="IPR012340">
    <property type="entry name" value="NA-bd_OB-fold"/>
</dbReference>
<keyword evidence="7" id="KW-0238">DNA-binding</keyword>
<dbReference type="OrthoDB" id="2186770at2759"/>
<dbReference type="GO" id="GO:0010521">
    <property type="term" value="F:telomerase inhibitor activity"/>
    <property type="evidence" value="ECO:0007669"/>
    <property type="project" value="TreeGrafter"/>
</dbReference>
<dbReference type="STRING" id="2070753.A0A3A2ZGW1"/>
<protein>
    <recommendedName>
        <fullName evidence="4">Protection of telomeres protein 1</fullName>
    </recommendedName>
</protein>
<evidence type="ECO:0000259" key="10">
    <source>
        <dbReference type="SMART" id="SM00976"/>
    </source>
</evidence>
<evidence type="ECO:0000256" key="3">
    <source>
        <dbReference type="ARBA" id="ARBA00008442"/>
    </source>
</evidence>
<feature type="region of interest" description="Disordered" evidence="9">
    <location>
        <begin position="334"/>
        <end position="394"/>
    </location>
</feature>
<sequence>MAVLPPQFVDVPTAISSKGFISVIGIVVDILPLFRTRGSSLCITFTLKDCDLDNGNTWDGLKIKYFNDNENYLPQLQLKDVVLLRNIRVRPFSGRNVAVAAQYEKVPWAVFRLELDPNPSPSPMTGPVPFEPSYSEKKYAQSLLNLVSSEITVQGQLRPSAPQPAHVVQASTSKPKPPGPRPFLLIKDVEERMYVDLLGEVVKAQLNDSEKAILYITDYTAHKDLFDYQKEENASRDGDQYGYLSRSMKNWSGPLGQMTLSITLWEPHASYAREHVKVKDLVQLTNVHIKRGRVAQNLEASIHTDRRFPEKLHVKLVHDRTDDRVRDFLQRRSEYLKKHGGDTTEEMSGSKKSKKKQQQRKKQEGKTEEGQQLLKPSSLSSKRRPNENIQAINPEILPRSLEDILCNESHENTSPDNIKYRLPFQNLCYRAFARVVDFFPPHLEDFSVPLNGESAISSSSANNEDCGPDDPIRWEWRFCLLLESAFPPPGQLKERMKLFVSGHDAEYLLKMDAVDLRRKKHALEELREKLFILWGDLEERKRKAIAEGEPNSQPVDSVSSIPFVCCVKEYGVECAHKRDPDRMEVDDLDCGYEGCLGWERRFAMFETVIHS</sequence>
<accession>A0A3A2ZGW1</accession>
<dbReference type="SUPFAM" id="SSF50249">
    <property type="entry name" value="Nucleic acid-binding proteins"/>
    <property type="match status" value="2"/>
</dbReference>
<keyword evidence="5" id="KW-0158">Chromosome</keyword>
<evidence type="ECO:0000256" key="4">
    <source>
        <dbReference type="ARBA" id="ARBA00015253"/>
    </source>
</evidence>
<reference evidence="12" key="1">
    <citation type="submission" date="2017-02" db="EMBL/GenBank/DDBJ databases">
        <authorList>
            <person name="Tafer H."/>
            <person name="Lopandic K."/>
        </authorList>
    </citation>
    <scope>NUCLEOTIDE SEQUENCE [LARGE SCALE GENOMIC DNA]</scope>
    <source>
        <strain evidence="12">CBS 366.77</strain>
    </source>
</reference>
<dbReference type="PANTHER" id="PTHR14513:SF0">
    <property type="entry name" value="PROTECTION OF TELOMERES PROTEIN 1"/>
    <property type="match status" value="1"/>
</dbReference>
<evidence type="ECO:0000313" key="12">
    <source>
        <dbReference type="Proteomes" id="UP000266188"/>
    </source>
</evidence>
<evidence type="ECO:0000256" key="1">
    <source>
        <dbReference type="ARBA" id="ARBA00004123"/>
    </source>
</evidence>
<gene>
    <name evidence="11" type="ORF">PHISCL_07054</name>
</gene>
<feature type="domain" description="Telomeric single stranded DNA binding POT1/Cdc13" evidence="10">
    <location>
        <begin position="8"/>
        <end position="148"/>
    </location>
</feature>
<dbReference type="GO" id="GO:0032210">
    <property type="term" value="P:regulation of telomere maintenance via telomerase"/>
    <property type="evidence" value="ECO:0007669"/>
    <property type="project" value="TreeGrafter"/>
</dbReference>
<evidence type="ECO:0000256" key="2">
    <source>
        <dbReference type="ARBA" id="ARBA00004574"/>
    </source>
</evidence>
<dbReference type="InterPro" id="IPR028389">
    <property type="entry name" value="POT1"/>
</dbReference>
<evidence type="ECO:0000256" key="7">
    <source>
        <dbReference type="ARBA" id="ARBA00023125"/>
    </source>
</evidence>
<keyword evidence="6" id="KW-0779">Telomere</keyword>
<feature type="compositionally biased region" description="Basic residues" evidence="9">
    <location>
        <begin position="351"/>
        <end position="360"/>
    </location>
</feature>
<dbReference type="Gene3D" id="2.40.50.140">
    <property type="entry name" value="Nucleic acid-binding proteins"/>
    <property type="match status" value="2"/>
</dbReference>
<dbReference type="Proteomes" id="UP000266188">
    <property type="component" value="Unassembled WGS sequence"/>
</dbReference>
<evidence type="ECO:0000256" key="9">
    <source>
        <dbReference type="SAM" id="MobiDB-lite"/>
    </source>
</evidence>
<comment type="subcellular location">
    <subcellularLocation>
        <location evidence="2">Chromosome</location>
        <location evidence="2">Telomere</location>
    </subcellularLocation>
    <subcellularLocation>
        <location evidence="1">Nucleus</location>
    </subcellularLocation>
</comment>
<evidence type="ECO:0000313" key="11">
    <source>
        <dbReference type="EMBL" id="RJE20617.1"/>
    </source>
</evidence>
<keyword evidence="12" id="KW-1185">Reference proteome</keyword>
<dbReference type="SMART" id="SM00976">
    <property type="entry name" value="Telo_bind"/>
    <property type="match status" value="1"/>
</dbReference>
<name>A0A3A2ZGW1_9EURO</name>
<dbReference type="InterPro" id="IPR032042">
    <property type="entry name" value="POT1PC"/>
</dbReference>
<feature type="compositionally biased region" description="Low complexity" evidence="9">
    <location>
        <begin position="370"/>
        <end position="380"/>
    </location>
</feature>
<evidence type="ECO:0000256" key="8">
    <source>
        <dbReference type="ARBA" id="ARBA00023242"/>
    </source>
</evidence>
<evidence type="ECO:0000256" key="6">
    <source>
        <dbReference type="ARBA" id="ARBA00022895"/>
    </source>
</evidence>
<dbReference type="Pfam" id="PF02765">
    <property type="entry name" value="POT1"/>
    <property type="match status" value="1"/>
</dbReference>
<dbReference type="Pfam" id="PF16686">
    <property type="entry name" value="POT1PC"/>
    <property type="match status" value="1"/>
</dbReference>
<dbReference type="GO" id="GO:0000783">
    <property type="term" value="C:nuclear telomere cap complex"/>
    <property type="evidence" value="ECO:0007669"/>
    <property type="project" value="TreeGrafter"/>
</dbReference>
<organism evidence="11 12">
    <name type="scientific">Aspergillus sclerotialis</name>
    <dbReference type="NCBI Taxonomy" id="2070753"/>
    <lineage>
        <taxon>Eukaryota</taxon>
        <taxon>Fungi</taxon>
        <taxon>Dikarya</taxon>
        <taxon>Ascomycota</taxon>
        <taxon>Pezizomycotina</taxon>
        <taxon>Eurotiomycetes</taxon>
        <taxon>Eurotiomycetidae</taxon>
        <taxon>Eurotiales</taxon>
        <taxon>Aspergillaceae</taxon>
        <taxon>Aspergillus</taxon>
        <taxon>Aspergillus subgen. Polypaecilum</taxon>
    </lineage>
</organism>
<dbReference type="InterPro" id="IPR011564">
    <property type="entry name" value="Telomer_end-bd_POT1/Cdc13"/>
</dbReference>
<dbReference type="GO" id="GO:0016233">
    <property type="term" value="P:telomere capping"/>
    <property type="evidence" value="ECO:0007669"/>
    <property type="project" value="TreeGrafter"/>
</dbReference>
<comment type="caution">
    <text evidence="11">The sequence shown here is derived from an EMBL/GenBank/DDBJ whole genome shotgun (WGS) entry which is preliminary data.</text>
</comment>
<dbReference type="FunFam" id="2.40.50.140:FF:000303">
    <property type="entry name" value="Protection of telomeres protein 1"/>
    <property type="match status" value="1"/>
</dbReference>
<proteinExistence type="inferred from homology"/>
<dbReference type="CDD" id="cd04497">
    <property type="entry name" value="hPOT1_OB1_like"/>
    <property type="match status" value="1"/>
</dbReference>